<protein>
    <submittedName>
        <fullName evidence="1">Uncharacterized protein</fullName>
    </submittedName>
</protein>
<dbReference type="AlphaFoldDB" id="A0A3M7RJH4"/>
<sequence length="70" mass="8400">MGRKISLFSSKLSKLIHGDYYQKNTNFSNYKQHHLNINDIEVLEQVQRRFSKMVLELKSKPYLERKEALD</sequence>
<accession>A0A3M7RJH4</accession>
<proteinExistence type="predicted"/>
<organism evidence="1 2">
    <name type="scientific">Brachionus plicatilis</name>
    <name type="common">Marine rotifer</name>
    <name type="synonym">Brachionus muelleri</name>
    <dbReference type="NCBI Taxonomy" id="10195"/>
    <lineage>
        <taxon>Eukaryota</taxon>
        <taxon>Metazoa</taxon>
        <taxon>Spiralia</taxon>
        <taxon>Gnathifera</taxon>
        <taxon>Rotifera</taxon>
        <taxon>Eurotatoria</taxon>
        <taxon>Monogononta</taxon>
        <taxon>Pseudotrocha</taxon>
        <taxon>Ploima</taxon>
        <taxon>Brachionidae</taxon>
        <taxon>Brachionus</taxon>
    </lineage>
</organism>
<gene>
    <name evidence="1" type="ORF">BpHYR1_050237</name>
</gene>
<dbReference type="EMBL" id="REGN01003233">
    <property type="protein sequence ID" value="RNA23712.1"/>
    <property type="molecule type" value="Genomic_DNA"/>
</dbReference>
<name>A0A3M7RJH4_BRAPC</name>
<comment type="caution">
    <text evidence="1">The sequence shown here is derived from an EMBL/GenBank/DDBJ whole genome shotgun (WGS) entry which is preliminary data.</text>
</comment>
<reference evidence="1 2" key="1">
    <citation type="journal article" date="2018" name="Sci. Rep.">
        <title>Genomic signatures of local adaptation to the degree of environmental predictability in rotifers.</title>
        <authorList>
            <person name="Franch-Gras L."/>
            <person name="Hahn C."/>
            <person name="Garcia-Roger E.M."/>
            <person name="Carmona M.J."/>
            <person name="Serra M."/>
            <person name="Gomez A."/>
        </authorList>
    </citation>
    <scope>NUCLEOTIDE SEQUENCE [LARGE SCALE GENOMIC DNA]</scope>
    <source>
        <strain evidence="1">HYR1</strain>
    </source>
</reference>
<evidence type="ECO:0000313" key="1">
    <source>
        <dbReference type="EMBL" id="RNA23712.1"/>
    </source>
</evidence>
<keyword evidence="2" id="KW-1185">Reference proteome</keyword>
<dbReference type="Proteomes" id="UP000276133">
    <property type="component" value="Unassembled WGS sequence"/>
</dbReference>
<evidence type="ECO:0000313" key="2">
    <source>
        <dbReference type="Proteomes" id="UP000276133"/>
    </source>
</evidence>